<proteinExistence type="predicted"/>
<reference evidence="2 3" key="1">
    <citation type="journal article" date="2011" name="J. Bacteriol.">
        <title>Complete genome sequence and updated annotation of Desulfovibrio alaskensis G20.</title>
        <authorList>
            <person name="Hauser L.J."/>
            <person name="Land M.L."/>
            <person name="Brown S.D."/>
            <person name="Larimer F."/>
            <person name="Keller K.L."/>
            <person name="Rapp-Giles B.J."/>
            <person name="Price M.N."/>
            <person name="Lin M."/>
            <person name="Bruce D.C."/>
            <person name="Detter J.C."/>
            <person name="Tapia R."/>
            <person name="Han C.S."/>
            <person name="Goodwin L.A."/>
            <person name="Cheng J.F."/>
            <person name="Pitluck S."/>
            <person name="Copeland A."/>
            <person name="Lucas S."/>
            <person name="Nolan M."/>
            <person name="Lapidus A.L."/>
            <person name="Palumbo A.V."/>
            <person name="Wall J.D."/>
        </authorList>
    </citation>
    <scope>NUCLEOTIDE SEQUENCE [LARGE SCALE GENOMIC DNA]</scope>
    <source>
        <strain evidence="3">ATCC BAA 1058 / DSM 17464 / G20</strain>
    </source>
</reference>
<sequence>MQWSSATGCLEILQGDLTLFKADAVVNAANSRLAGGGGVDGALHAAAGPALLADCSRWVARHGLLPAGKAMVTPAHRLPARHVIHTVGPVWRGGKNNEETTLRQAYESCFTLCRSNGFAHVAFPAISCGTYGYPASPAARVALACAAQALACQGAPAKITFVLHTAQMYTIWLKAAQDAAPDL</sequence>
<organism evidence="2 3">
    <name type="scientific">Oleidesulfovibrio alaskensis (strain ATCC BAA-1058 / DSM 17464 / G20)</name>
    <name type="common">Desulfovibrio alaskensis</name>
    <dbReference type="NCBI Taxonomy" id="207559"/>
    <lineage>
        <taxon>Bacteria</taxon>
        <taxon>Pseudomonadati</taxon>
        <taxon>Thermodesulfobacteriota</taxon>
        <taxon>Desulfovibrionia</taxon>
        <taxon>Desulfovibrionales</taxon>
        <taxon>Desulfovibrionaceae</taxon>
        <taxon>Oleidesulfovibrio</taxon>
    </lineage>
</organism>
<accession>Q30ZH6</accession>
<keyword evidence="3" id="KW-1185">Reference proteome</keyword>
<evidence type="ECO:0000313" key="3">
    <source>
        <dbReference type="Proteomes" id="UP000002710"/>
    </source>
</evidence>
<dbReference type="AlphaFoldDB" id="Q30ZH6"/>
<dbReference type="CDD" id="cd02908">
    <property type="entry name" value="Macro_OAADPr_deacetylase"/>
    <property type="match status" value="1"/>
</dbReference>
<feature type="domain" description="Macro" evidence="1">
    <location>
        <begin position="1"/>
        <end position="180"/>
    </location>
</feature>
<dbReference type="PANTHER" id="PTHR11106:SF27">
    <property type="entry name" value="MACRO DOMAIN-CONTAINING PROTEIN"/>
    <property type="match status" value="1"/>
</dbReference>
<dbReference type="InterPro" id="IPR002589">
    <property type="entry name" value="Macro_dom"/>
</dbReference>
<name>Q30ZH6_OLEA2</name>
<dbReference type="Proteomes" id="UP000002710">
    <property type="component" value="Chromosome"/>
</dbReference>
<dbReference type="KEGG" id="dde:Dde_2123"/>
<dbReference type="RefSeq" id="WP_011368023.1">
    <property type="nucleotide sequence ID" value="NC_007519.1"/>
</dbReference>
<dbReference type="STRING" id="207559.Dde_2123"/>
<evidence type="ECO:0000259" key="1">
    <source>
        <dbReference type="PROSITE" id="PS51154"/>
    </source>
</evidence>
<evidence type="ECO:0000313" key="2">
    <source>
        <dbReference type="EMBL" id="ABB38920.1"/>
    </source>
</evidence>
<dbReference type="SMART" id="SM00506">
    <property type="entry name" value="A1pp"/>
    <property type="match status" value="1"/>
</dbReference>
<gene>
    <name evidence="2" type="ordered locus">Dde_2123</name>
</gene>
<dbReference type="Gene3D" id="3.40.220.10">
    <property type="entry name" value="Leucine Aminopeptidase, subunit E, domain 1"/>
    <property type="match status" value="1"/>
</dbReference>
<dbReference type="PANTHER" id="PTHR11106">
    <property type="entry name" value="GANGLIOSIDE INDUCED DIFFERENTIATION ASSOCIATED PROTEIN 2-RELATED"/>
    <property type="match status" value="1"/>
</dbReference>
<protein>
    <submittedName>
        <fullName evidence="2">Appr-1-p processing domain protein</fullName>
    </submittedName>
</protein>
<dbReference type="EMBL" id="CP000112">
    <property type="protein sequence ID" value="ABB38920.1"/>
    <property type="molecule type" value="Genomic_DNA"/>
</dbReference>
<dbReference type="SUPFAM" id="SSF52949">
    <property type="entry name" value="Macro domain-like"/>
    <property type="match status" value="1"/>
</dbReference>
<dbReference type="HOGENOM" id="CLU_046550_5_1_7"/>
<dbReference type="eggNOG" id="COG2110">
    <property type="taxonomic scope" value="Bacteria"/>
</dbReference>
<dbReference type="InterPro" id="IPR043472">
    <property type="entry name" value="Macro_dom-like"/>
</dbReference>
<dbReference type="PROSITE" id="PS51154">
    <property type="entry name" value="MACRO"/>
    <property type="match status" value="1"/>
</dbReference>
<dbReference type="Pfam" id="PF01661">
    <property type="entry name" value="Macro"/>
    <property type="match status" value="1"/>
</dbReference>